<organism evidence="4 5">
    <name type="scientific">Gloeophyllum trabeum (strain ATCC 11539 / FP-39264 / Madison 617)</name>
    <name type="common">Brown rot fungus</name>
    <dbReference type="NCBI Taxonomy" id="670483"/>
    <lineage>
        <taxon>Eukaryota</taxon>
        <taxon>Fungi</taxon>
        <taxon>Dikarya</taxon>
        <taxon>Basidiomycota</taxon>
        <taxon>Agaricomycotina</taxon>
        <taxon>Agaricomycetes</taxon>
        <taxon>Gloeophyllales</taxon>
        <taxon>Gloeophyllaceae</taxon>
        <taxon>Gloeophyllum</taxon>
    </lineage>
</organism>
<keyword evidence="2 3" id="KW-0040">ANK repeat</keyword>
<dbReference type="OrthoDB" id="366390at2759"/>
<dbReference type="RefSeq" id="XP_007868190.1">
    <property type="nucleotide sequence ID" value="XM_007869999.1"/>
</dbReference>
<dbReference type="eggNOG" id="ENOG502S5MP">
    <property type="taxonomic scope" value="Eukaryota"/>
</dbReference>
<gene>
    <name evidence="4" type="ORF">GLOTRDRAFT_45743</name>
</gene>
<dbReference type="AlphaFoldDB" id="S7PZY0"/>
<sequence length="147" mass="15501">LPPETLAFAARMFDAAREGNTELLVQATQRGLPANLTNEKGNTLLMLAAYAGHAATVRGLISAGADPNRLNDNLQSPLAGVIFKGHDEIAKILLDAGADPRLGKPSAIETAKMFGKNDMLQLLGANEEDVGDVPNAVRLMAEANARK</sequence>
<dbReference type="PROSITE" id="PS50088">
    <property type="entry name" value="ANK_REPEAT"/>
    <property type="match status" value="1"/>
</dbReference>
<dbReference type="PROSITE" id="PS50297">
    <property type="entry name" value="ANK_REP_REGION"/>
    <property type="match status" value="1"/>
</dbReference>
<dbReference type="PANTHER" id="PTHR24171">
    <property type="entry name" value="ANKYRIN REPEAT DOMAIN-CONTAINING PROTEIN 39-RELATED"/>
    <property type="match status" value="1"/>
</dbReference>
<dbReference type="Proteomes" id="UP000030669">
    <property type="component" value="Unassembled WGS sequence"/>
</dbReference>
<keyword evidence="5" id="KW-1185">Reference proteome</keyword>
<dbReference type="InterPro" id="IPR036770">
    <property type="entry name" value="Ankyrin_rpt-contain_sf"/>
</dbReference>
<dbReference type="KEGG" id="gtr:GLOTRDRAFT_45743"/>
<reference evidence="4 5" key="1">
    <citation type="journal article" date="2012" name="Science">
        <title>The Paleozoic origin of enzymatic lignin decomposition reconstructed from 31 fungal genomes.</title>
        <authorList>
            <person name="Floudas D."/>
            <person name="Binder M."/>
            <person name="Riley R."/>
            <person name="Barry K."/>
            <person name="Blanchette R.A."/>
            <person name="Henrissat B."/>
            <person name="Martinez A.T."/>
            <person name="Otillar R."/>
            <person name="Spatafora J.W."/>
            <person name="Yadav J.S."/>
            <person name="Aerts A."/>
            <person name="Benoit I."/>
            <person name="Boyd A."/>
            <person name="Carlson A."/>
            <person name="Copeland A."/>
            <person name="Coutinho P.M."/>
            <person name="de Vries R.P."/>
            <person name="Ferreira P."/>
            <person name="Findley K."/>
            <person name="Foster B."/>
            <person name="Gaskell J."/>
            <person name="Glotzer D."/>
            <person name="Gorecki P."/>
            <person name="Heitman J."/>
            <person name="Hesse C."/>
            <person name="Hori C."/>
            <person name="Igarashi K."/>
            <person name="Jurgens J.A."/>
            <person name="Kallen N."/>
            <person name="Kersten P."/>
            <person name="Kohler A."/>
            <person name="Kuees U."/>
            <person name="Kumar T.K.A."/>
            <person name="Kuo A."/>
            <person name="LaButti K."/>
            <person name="Larrondo L.F."/>
            <person name="Lindquist E."/>
            <person name="Ling A."/>
            <person name="Lombard V."/>
            <person name="Lucas S."/>
            <person name="Lundell T."/>
            <person name="Martin R."/>
            <person name="McLaughlin D.J."/>
            <person name="Morgenstern I."/>
            <person name="Morin E."/>
            <person name="Murat C."/>
            <person name="Nagy L.G."/>
            <person name="Nolan M."/>
            <person name="Ohm R.A."/>
            <person name="Patyshakuliyeva A."/>
            <person name="Rokas A."/>
            <person name="Ruiz-Duenas F.J."/>
            <person name="Sabat G."/>
            <person name="Salamov A."/>
            <person name="Samejima M."/>
            <person name="Schmutz J."/>
            <person name="Slot J.C."/>
            <person name="St John F."/>
            <person name="Stenlid J."/>
            <person name="Sun H."/>
            <person name="Sun S."/>
            <person name="Syed K."/>
            <person name="Tsang A."/>
            <person name="Wiebenga A."/>
            <person name="Young D."/>
            <person name="Pisabarro A."/>
            <person name="Eastwood D.C."/>
            <person name="Martin F."/>
            <person name="Cullen D."/>
            <person name="Grigoriev I.V."/>
            <person name="Hibbett D.S."/>
        </authorList>
    </citation>
    <scope>NUCLEOTIDE SEQUENCE [LARGE SCALE GENOMIC DNA]</scope>
    <source>
        <strain evidence="4 5">ATCC 11539</strain>
    </source>
</reference>
<dbReference type="HOGENOM" id="CLU_000134_34_2_1"/>
<dbReference type="InterPro" id="IPR002110">
    <property type="entry name" value="Ankyrin_rpt"/>
</dbReference>
<evidence type="ECO:0000313" key="4">
    <source>
        <dbReference type="EMBL" id="EPQ52983.1"/>
    </source>
</evidence>
<keyword evidence="1" id="KW-0677">Repeat</keyword>
<name>S7PZY0_GLOTA</name>
<evidence type="ECO:0000256" key="1">
    <source>
        <dbReference type="ARBA" id="ARBA00022737"/>
    </source>
</evidence>
<evidence type="ECO:0000256" key="3">
    <source>
        <dbReference type="PROSITE-ProRule" id="PRU00023"/>
    </source>
</evidence>
<dbReference type="PANTHER" id="PTHR24171:SF9">
    <property type="entry name" value="ANKYRIN REPEAT DOMAIN-CONTAINING PROTEIN 39"/>
    <property type="match status" value="1"/>
</dbReference>
<dbReference type="EMBL" id="KB469306">
    <property type="protein sequence ID" value="EPQ52983.1"/>
    <property type="molecule type" value="Genomic_DNA"/>
</dbReference>
<feature type="non-terminal residue" evidence="4">
    <location>
        <position position="1"/>
    </location>
</feature>
<protein>
    <submittedName>
        <fullName evidence="4">Ankyrin</fullName>
    </submittedName>
</protein>
<feature type="repeat" description="ANK" evidence="3">
    <location>
        <begin position="40"/>
        <end position="72"/>
    </location>
</feature>
<accession>S7PZY0</accession>
<proteinExistence type="predicted"/>
<evidence type="ECO:0000313" key="5">
    <source>
        <dbReference type="Proteomes" id="UP000030669"/>
    </source>
</evidence>
<evidence type="ECO:0000256" key="2">
    <source>
        <dbReference type="ARBA" id="ARBA00023043"/>
    </source>
</evidence>
<dbReference type="Pfam" id="PF12796">
    <property type="entry name" value="Ank_2"/>
    <property type="match status" value="1"/>
</dbReference>
<dbReference type="SUPFAM" id="SSF48403">
    <property type="entry name" value="Ankyrin repeat"/>
    <property type="match status" value="1"/>
</dbReference>
<dbReference type="OMA" id="TARMFGK"/>
<dbReference type="SMART" id="SM00248">
    <property type="entry name" value="ANK"/>
    <property type="match status" value="2"/>
</dbReference>
<dbReference type="Gene3D" id="1.25.40.20">
    <property type="entry name" value="Ankyrin repeat-containing domain"/>
    <property type="match status" value="1"/>
</dbReference>
<dbReference type="GeneID" id="19306370"/>